<dbReference type="RefSeq" id="WP_128524460.1">
    <property type="nucleotide sequence ID" value="NZ_CP026118.1"/>
</dbReference>
<dbReference type="Proteomes" id="UP000287756">
    <property type="component" value="Chromosome"/>
</dbReference>
<dbReference type="InterPro" id="IPR002925">
    <property type="entry name" value="Dienelactn_hydro"/>
</dbReference>
<dbReference type="PANTHER" id="PTHR22946:SF8">
    <property type="entry name" value="ACETYL XYLAN ESTERASE DOMAIN-CONTAINING PROTEIN"/>
    <property type="match status" value="1"/>
</dbReference>
<evidence type="ECO:0000259" key="1">
    <source>
        <dbReference type="Pfam" id="PF01738"/>
    </source>
</evidence>
<dbReference type="OrthoDB" id="8183145at2"/>
<accession>A0A410MBV3</accession>
<dbReference type="Pfam" id="PF01738">
    <property type="entry name" value="DLH"/>
    <property type="match status" value="1"/>
</dbReference>
<keyword evidence="2" id="KW-0378">Hydrolase</keyword>
<sequence length="323" mass="35993">MNEINHYLMRLYDGTTAHQESIDIEKLTEVLGDFPQVEPREYGFTEELVDCGLYLRHRVFFSSVEGMKVPMYILTPKTNSSGQEVPAVLALHGHGYGSREMVGLFPNGSNRTFPTIHNDLAVQLVKKGMKVFVPEIIGFGDRKLEEDREKENSCYTLATHLLMAGKTLAGLRTYEARGALDYIKDVDQQDCVGVIGFSGGGLIATLTSILDDRIQATVLSGFPSTFKGSILASEHCIDNYIPGLLNLTEMPQLIGLIAPKALFIEAGEDDPVFPSKHTKLAIEKIEAIYQRKNKEYAFQHEIFQGGHEVSGDTSLEWLRNHLI</sequence>
<dbReference type="Gene3D" id="3.40.50.1820">
    <property type="entry name" value="alpha/beta hydrolase"/>
    <property type="match status" value="1"/>
</dbReference>
<dbReference type="PANTHER" id="PTHR22946">
    <property type="entry name" value="DIENELACTONE HYDROLASE DOMAIN-CONTAINING PROTEIN-RELATED"/>
    <property type="match status" value="1"/>
</dbReference>
<dbReference type="SUPFAM" id="SSF53474">
    <property type="entry name" value="alpha/beta-Hydrolases"/>
    <property type="match status" value="1"/>
</dbReference>
<dbReference type="EMBL" id="CP026118">
    <property type="protein sequence ID" value="QAS52168.1"/>
    <property type="molecule type" value="Genomic_DNA"/>
</dbReference>
<evidence type="ECO:0000313" key="2">
    <source>
        <dbReference type="EMBL" id="QAS52168.1"/>
    </source>
</evidence>
<feature type="domain" description="Dienelactone hydrolase" evidence="1">
    <location>
        <begin position="117"/>
        <end position="286"/>
    </location>
</feature>
<dbReference type="InterPro" id="IPR029058">
    <property type="entry name" value="AB_hydrolase_fold"/>
</dbReference>
<organism evidence="2 3">
    <name type="scientific">Halobacillus litoralis</name>
    <dbReference type="NCBI Taxonomy" id="45668"/>
    <lineage>
        <taxon>Bacteria</taxon>
        <taxon>Bacillati</taxon>
        <taxon>Bacillota</taxon>
        <taxon>Bacilli</taxon>
        <taxon>Bacillales</taxon>
        <taxon>Bacillaceae</taxon>
        <taxon>Halobacillus</taxon>
    </lineage>
</organism>
<proteinExistence type="predicted"/>
<dbReference type="AlphaFoldDB" id="A0A410MBV3"/>
<reference evidence="2 3" key="1">
    <citation type="submission" date="2018-01" db="EMBL/GenBank/DDBJ databases">
        <title>The whole genome sequencing and assembly of Halobacillus litoralis ERB031 strain.</title>
        <authorList>
            <person name="Lee S.-J."/>
            <person name="Park M.-K."/>
            <person name="Kim J.-Y."/>
            <person name="Lee Y.-J."/>
            <person name="Yi H."/>
            <person name="Bahn Y.-S."/>
            <person name="Kim J.F."/>
            <person name="Lee D.-W."/>
        </authorList>
    </citation>
    <scope>NUCLEOTIDE SEQUENCE [LARGE SCALE GENOMIC DNA]</scope>
    <source>
        <strain evidence="2 3">ERB 031</strain>
    </source>
</reference>
<protein>
    <submittedName>
        <fullName evidence="2">Dienelactone hydrolase</fullName>
    </submittedName>
</protein>
<dbReference type="KEGG" id="hli:HLI_07965"/>
<name>A0A410MBV3_9BACI</name>
<dbReference type="GO" id="GO:0016787">
    <property type="term" value="F:hydrolase activity"/>
    <property type="evidence" value="ECO:0007669"/>
    <property type="project" value="UniProtKB-KW"/>
</dbReference>
<evidence type="ECO:0000313" key="3">
    <source>
        <dbReference type="Proteomes" id="UP000287756"/>
    </source>
</evidence>
<dbReference type="InterPro" id="IPR050261">
    <property type="entry name" value="FrsA_esterase"/>
</dbReference>
<gene>
    <name evidence="2" type="ORF">HLI_07965</name>
</gene>